<dbReference type="PANTHER" id="PTHR10948:SF23">
    <property type="entry name" value="TRANSPOSASE INSI FOR INSERTION SEQUENCE ELEMENT IS30A-RELATED"/>
    <property type="match status" value="1"/>
</dbReference>
<dbReference type="RefSeq" id="WP_065042103.1">
    <property type="nucleotide sequence ID" value="NZ_LZME01000141.1"/>
</dbReference>
<name>A0AA91ERG7_9MYCO</name>
<dbReference type="Pfam" id="PF13936">
    <property type="entry name" value="HTH_38"/>
    <property type="match status" value="1"/>
</dbReference>
<dbReference type="EMBL" id="LZME01000141">
    <property type="protein sequence ID" value="OBK81356.1"/>
    <property type="molecule type" value="Genomic_DNA"/>
</dbReference>
<evidence type="ECO:0000313" key="8">
    <source>
        <dbReference type="Proteomes" id="UP000093712"/>
    </source>
</evidence>
<dbReference type="Gene3D" id="3.30.420.10">
    <property type="entry name" value="Ribonuclease H-like superfamily/Ribonuclease H"/>
    <property type="match status" value="1"/>
</dbReference>
<dbReference type="InterPro" id="IPR012337">
    <property type="entry name" value="RNaseH-like_sf"/>
</dbReference>
<dbReference type="GO" id="GO:0005829">
    <property type="term" value="C:cytosol"/>
    <property type="evidence" value="ECO:0007669"/>
    <property type="project" value="TreeGrafter"/>
</dbReference>
<accession>A0AA91ERG7</accession>
<dbReference type="InterPro" id="IPR053392">
    <property type="entry name" value="Transposase_IS30-like"/>
</dbReference>
<evidence type="ECO:0000313" key="7">
    <source>
        <dbReference type="EMBL" id="OBK81356.1"/>
    </source>
</evidence>
<evidence type="ECO:0000256" key="2">
    <source>
        <dbReference type="ARBA" id="ARBA00006363"/>
    </source>
</evidence>
<dbReference type="InterPro" id="IPR001598">
    <property type="entry name" value="Transposase_IS30_CS"/>
</dbReference>
<comment type="similarity">
    <text evidence="2">Belongs to the transposase IS30 family.</text>
</comment>
<dbReference type="PROSITE" id="PS50994">
    <property type="entry name" value="INTEGRASE"/>
    <property type="match status" value="1"/>
</dbReference>
<dbReference type="GO" id="GO:0003677">
    <property type="term" value="F:DNA binding"/>
    <property type="evidence" value="ECO:0007669"/>
    <property type="project" value="UniProtKB-KW"/>
</dbReference>
<dbReference type="NCBIfam" id="NF033563">
    <property type="entry name" value="transpos_IS30"/>
    <property type="match status" value="1"/>
</dbReference>
<dbReference type="GO" id="GO:0004803">
    <property type="term" value="F:transposase activity"/>
    <property type="evidence" value="ECO:0007669"/>
    <property type="project" value="InterPro"/>
</dbReference>
<reference evidence="7 8" key="1">
    <citation type="submission" date="2016-06" db="EMBL/GenBank/DDBJ databases">
        <authorList>
            <person name="Sutton G."/>
            <person name="Brinkac L."/>
            <person name="Sanka R."/>
            <person name="Adams M."/>
            <person name="Lau E."/>
            <person name="Garcia-Basteiro A."/>
            <person name="Lopez-Varela E."/>
            <person name="Palencia S."/>
        </authorList>
    </citation>
    <scope>NUCLEOTIDE SEQUENCE [LARGE SCALE GENOMIC DNA]</scope>
    <source>
        <strain evidence="7 8">1211594.5</strain>
    </source>
</reference>
<proteinExistence type="inferred from homology"/>
<organism evidence="7 8">
    <name type="scientific">Mycolicibacter heraklionensis</name>
    <dbReference type="NCBI Taxonomy" id="512402"/>
    <lineage>
        <taxon>Bacteria</taxon>
        <taxon>Bacillati</taxon>
        <taxon>Actinomycetota</taxon>
        <taxon>Actinomycetes</taxon>
        <taxon>Mycobacteriales</taxon>
        <taxon>Mycobacteriaceae</taxon>
        <taxon>Mycolicibacter</taxon>
    </lineage>
</organism>
<evidence type="ECO:0000256" key="5">
    <source>
        <dbReference type="ARBA" id="ARBA00023172"/>
    </source>
</evidence>
<dbReference type="PROSITE" id="PS01043">
    <property type="entry name" value="TRANSPOSASE_IS30"/>
    <property type="match status" value="1"/>
</dbReference>
<dbReference type="Proteomes" id="UP000093712">
    <property type="component" value="Unassembled WGS sequence"/>
</dbReference>
<keyword evidence="3" id="KW-0815">Transposition</keyword>
<dbReference type="InterPro" id="IPR001584">
    <property type="entry name" value="Integrase_cat-core"/>
</dbReference>
<dbReference type="GO" id="GO:0015074">
    <property type="term" value="P:DNA integration"/>
    <property type="evidence" value="ECO:0007669"/>
    <property type="project" value="InterPro"/>
</dbReference>
<dbReference type="GO" id="GO:0006313">
    <property type="term" value="P:DNA transposition"/>
    <property type="evidence" value="ECO:0007669"/>
    <property type="project" value="InterPro"/>
</dbReference>
<dbReference type="PANTHER" id="PTHR10948">
    <property type="entry name" value="TRANSPOSASE"/>
    <property type="match status" value="1"/>
</dbReference>
<dbReference type="AlphaFoldDB" id="A0AA91ERG7"/>
<dbReference type="InterPro" id="IPR025246">
    <property type="entry name" value="IS30-like_HTH"/>
</dbReference>
<evidence type="ECO:0000256" key="4">
    <source>
        <dbReference type="ARBA" id="ARBA00023125"/>
    </source>
</evidence>
<evidence type="ECO:0000256" key="1">
    <source>
        <dbReference type="ARBA" id="ARBA00002190"/>
    </source>
</evidence>
<protein>
    <submittedName>
        <fullName evidence="7">Transposase</fullName>
    </submittedName>
</protein>
<feature type="domain" description="Integrase catalytic" evidence="6">
    <location>
        <begin position="244"/>
        <end position="408"/>
    </location>
</feature>
<keyword evidence="5" id="KW-0233">DNA recombination</keyword>
<keyword evidence="4" id="KW-0238">DNA-binding</keyword>
<gene>
    <name evidence="7" type="ORF">A5649_11235</name>
</gene>
<evidence type="ECO:0000256" key="3">
    <source>
        <dbReference type="ARBA" id="ARBA00022578"/>
    </source>
</evidence>
<comment type="caution">
    <text evidence="7">The sequence shown here is derived from an EMBL/GenBank/DDBJ whole genome shotgun (WGS) entry which is preliminary data.</text>
</comment>
<evidence type="ECO:0000259" key="6">
    <source>
        <dbReference type="PROSITE" id="PS50994"/>
    </source>
</evidence>
<dbReference type="InterPro" id="IPR036397">
    <property type="entry name" value="RNaseH_sf"/>
</dbReference>
<sequence>MASATPKATVDRFWLLVRSGLTPSHAGLAAGVSEATGRRLFDNAGGVKPALHQPHNAGIRPRLTLPERIKIQVGVERGESLRSISARLGRAPSTIKRELDNNVRNRYDGRKSGYRRKEAFGARQSGNTSVVHYDALAAHESAHRRARRPKPRKLGLAAALHHEVQTRLQQHHSPTQIARRLRREFPDQPEMWVSHEAIYQSIYVQGRGCLRRELHQCLRTQRAIRRPQHQPGARRTRIRDMVNISQRPAEVADRAVPGHWEGDLILGSTASASAIGTLVERSTRFVILLHLPHNHGALAVQEAIIAKMVELPEHLRRSLTWDQGIEMANHAAIAAATDLDIYFCDPRSPWQRGTNENTNGLLRQYFPKGTDLSLWGPGYLDQVAAELNGRPRQTLDWRTPAEALNELLSQNPPVASTT</sequence>
<dbReference type="Pfam" id="PF00665">
    <property type="entry name" value="rve"/>
    <property type="match status" value="1"/>
</dbReference>
<comment type="function">
    <text evidence="1">Required for the transposition of the insertion element.</text>
</comment>
<dbReference type="SUPFAM" id="SSF53098">
    <property type="entry name" value="Ribonuclease H-like"/>
    <property type="match status" value="1"/>
</dbReference>
<dbReference type="InterPro" id="IPR051917">
    <property type="entry name" value="Transposase-Integrase"/>
</dbReference>